<comment type="caution">
    <text evidence="7">The sequence shown here is derived from an EMBL/GenBank/DDBJ whole genome shotgun (WGS) entry which is preliminary data.</text>
</comment>
<reference evidence="7 8" key="1">
    <citation type="submission" date="2024-02" db="EMBL/GenBank/DDBJ databases">
        <title>First report Erwinia aphidicola in onion in Chile.</title>
        <authorList>
            <person name="Valenzuela M."/>
            <person name="Pena M."/>
            <person name="Dutta B."/>
        </authorList>
    </citation>
    <scope>NUCLEOTIDE SEQUENCE [LARGE SCALE GENOMIC DNA]</scope>
    <source>
        <strain evidence="7 8">QCJ3A</strain>
    </source>
</reference>
<dbReference type="Gene3D" id="1.10.357.10">
    <property type="entry name" value="Tetracycline Repressor, domain 2"/>
    <property type="match status" value="1"/>
</dbReference>
<evidence type="ECO:0000256" key="2">
    <source>
        <dbReference type="ARBA" id="ARBA00023015"/>
    </source>
</evidence>
<dbReference type="EMBL" id="JBANEI010000008">
    <property type="protein sequence ID" value="MEI2682663.1"/>
    <property type="molecule type" value="Genomic_DNA"/>
</dbReference>
<evidence type="ECO:0000259" key="6">
    <source>
        <dbReference type="PROSITE" id="PS50977"/>
    </source>
</evidence>
<dbReference type="InterPro" id="IPR009057">
    <property type="entry name" value="Homeodomain-like_sf"/>
</dbReference>
<name>A0ABU8DGN2_ERWAP</name>
<dbReference type="InterPro" id="IPR001647">
    <property type="entry name" value="HTH_TetR"/>
</dbReference>
<dbReference type="InterPro" id="IPR036271">
    <property type="entry name" value="Tet_transcr_reg_TetR-rel_C_sf"/>
</dbReference>
<evidence type="ECO:0000256" key="5">
    <source>
        <dbReference type="PROSITE-ProRule" id="PRU00335"/>
    </source>
</evidence>
<dbReference type="InterPro" id="IPR050109">
    <property type="entry name" value="HTH-type_TetR-like_transc_reg"/>
</dbReference>
<evidence type="ECO:0000313" key="7">
    <source>
        <dbReference type="EMBL" id="MEI2682663.1"/>
    </source>
</evidence>
<evidence type="ECO:0000313" key="8">
    <source>
        <dbReference type="Proteomes" id="UP001306592"/>
    </source>
</evidence>
<proteinExistence type="predicted"/>
<dbReference type="RefSeq" id="WP_048915785.1">
    <property type="nucleotide sequence ID" value="NZ_CAKKMT010000013.1"/>
</dbReference>
<gene>
    <name evidence="7" type="ORF">V8N49_13485</name>
</gene>
<evidence type="ECO:0000256" key="4">
    <source>
        <dbReference type="ARBA" id="ARBA00023163"/>
    </source>
</evidence>
<evidence type="ECO:0000256" key="3">
    <source>
        <dbReference type="ARBA" id="ARBA00023125"/>
    </source>
</evidence>
<dbReference type="PROSITE" id="PS50977">
    <property type="entry name" value="HTH_TETR_2"/>
    <property type="match status" value="1"/>
</dbReference>
<keyword evidence="1" id="KW-0678">Repressor</keyword>
<dbReference type="Proteomes" id="UP001306592">
    <property type="component" value="Unassembled WGS sequence"/>
</dbReference>
<organism evidence="7 8">
    <name type="scientific">Erwinia aphidicola</name>
    <dbReference type="NCBI Taxonomy" id="68334"/>
    <lineage>
        <taxon>Bacteria</taxon>
        <taxon>Pseudomonadati</taxon>
        <taxon>Pseudomonadota</taxon>
        <taxon>Gammaproteobacteria</taxon>
        <taxon>Enterobacterales</taxon>
        <taxon>Erwiniaceae</taxon>
        <taxon>Erwinia</taxon>
    </lineage>
</organism>
<evidence type="ECO:0000256" key="1">
    <source>
        <dbReference type="ARBA" id="ARBA00022491"/>
    </source>
</evidence>
<dbReference type="GeneID" id="89473158"/>
<keyword evidence="3 5" id="KW-0238">DNA-binding</keyword>
<feature type="DNA-binding region" description="H-T-H motif" evidence="5">
    <location>
        <begin position="29"/>
        <end position="48"/>
    </location>
</feature>
<dbReference type="InterPro" id="IPR039538">
    <property type="entry name" value="BetI_C"/>
</dbReference>
<dbReference type="Pfam" id="PF00440">
    <property type="entry name" value="TetR_N"/>
    <property type="match status" value="1"/>
</dbReference>
<keyword evidence="8" id="KW-1185">Reference proteome</keyword>
<dbReference type="Pfam" id="PF13977">
    <property type="entry name" value="TetR_C_6"/>
    <property type="match status" value="1"/>
</dbReference>
<protein>
    <submittedName>
        <fullName evidence="7">TetR/AcrR family transcriptional regulator</fullName>
    </submittedName>
</protein>
<sequence length="201" mass="22636">MKETAEVLRARILDGAITLFSEKGIERVTTRELTEQLGISRSHIYHYFRDWETLCKEAMTLFMQRDRVEFADEIGALEARSQLSAFVQNYLPAAPDASWSLYSSLWQLAIRDEEWAQLAEAMMAQWQALLADIIDRGITAGHFRHRDAQRVTRQLWAMLNGYADQLIISPSPAAQQAATADINAFITVILVAPPEPVGKGA</sequence>
<keyword evidence="2" id="KW-0805">Transcription regulation</keyword>
<dbReference type="PRINTS" id="PR00455">
    <property type="entry name" value="HTHTETR"/>
</dbReference>
<accession>A0ABU8DGN2</accession>
<keyword evidence="4" id="KW-0804">Transcription</keyword>
<feature type="domain" description="HTH tetR-type" evidence="6">
    <location>
        <begin position="6"/>
        <end position="66"/>
    </location>
</feature>
<dbReference type="PANTHER" id="PTHR30055">
    <property type="entry name" value="HTH-TYPE TRANSCRIPTIONAL REGULATOR RUTR"/>
    <property type="match status" value="1"/>
</dbReference>
<dbReference type="SUPFAM" id="SSF48498">
    <property type="entry name" value="Tetracyclin repressor-like, C-terminal domain"/>
    <property type="match status" value="1"/>
</dbReference>
<dbReference type="SUPFAM" id="SSF46689">
    <property type="entry name" value="Homeodomain-like"/>
    <property type="match status" value="1"/>
</dbReference>
<dbReference type="PANTHER" id="PTHR30055:SF234">
    <property type="entry name" value="HTH-TYPE TRANSCRIPTIONAL REGULATOR BETI"/>
    <property type="match status" value="1"/>
</dbReference>